<sequence>MADACARACACGTCGHCRRLRQLSEVHVRTCAYFTMKACSRACVRACICVRIAPTYIVAATVSRCRRGGGGGKGFGAWAGGYEAVTVCHMVRAQPWLSSSILLPFYAPPPTYCCSRLSLCLK</sequence>
<proteinExistence type="predicted"/>
<dbReference type="AlphaFoldDB" id="A0A5K3FTC6"/>
<name>A0A5K3FTC6_MESCO</name>
<reference evidence="1" key="1">
    <citation type="submission" date="2019-11" db="UniProtKB">
        <authorList>
            <consortium name="WormBaseParasite"/>
        </authorList>
    </citation>
    <scope>IDENTIFICATION</scope>
</reference>
<evidence type="ECO:0000313" key="1">
    <source>
        <dbReference type="WBParaSite" id="MCU_010373-RA"/>
    </source>
</evidence>
<dbReference type="WBParaSite" id="MCU_010373-RA">
    <property type="protein sequence ID" value="MCU_010373-RA"/>
    <property type="gene ID" value="MCU_010373"/>
</dbReference>
<accession>A0A5K3FTC6</accession>
<protein>
    <submittedName>
        <fullName evidence="1">Uncharacterized protein</fullName>
    </submittedName>
</protein>
<organism evidence="1">
    <name type="scientific">Mesocestoides corti</name>
    <name type="common">Flatworm</name>
    <dbReference type="NCBI Taxonomy" id="53468"/>
    <lineage>
        <taxon>Eukaryota</taxon>
        <taxon>Metazoa</taxon>
        <taxon>Spiralia</taxon>
        <taxon>Lophotrochozoa</taxon>
        <taxon>Platyhelminthes</taxon>
        <taxon>Cestoda</taxon>
        <taxon>Eucestoda</taxon>
        <taxon>Cyclophyllidea</taxon>
        <taxon>Mesocestoididae</taxon>
        <taxon>Mesocestoides</taxon>
    </lineage>
</organism>